<feature type="region of interest" description="Disordered" evidence="1">
    <location>
        <begin position="672"/>
        <end position="702"/>
    </location>
</feature>
<evidence type="ECO:0000313" key="3">
    <source>
        <dbReference type="Proteomes" id="UP001652625"/>
    </source>
</evidence>
<feature type="compositionally biased region" description="Acidic residues" evidence="1">
    <location>
        <begin position="27"/>
        <end position="40"/>
    </location>
</feature>
<feature type="compositionally biased region" description="Basic and acidic residues" evidence="1">
    <location>
        <begin position="147"/>
        <end position="188"/>
    </location>
</feature>
<feature type="signal peptide" evidence="2">
    <location>
        <begin position="1"/>
        <end position="20"/>
    </location>
</feature>
<dbReference type="RefSeq" id="XP_065670885.1">
    <property type="nucleotide sequence ID" value="XM_065814813.1"/>
</dbReference>
<keyword evidence="2" id="KW-0732">Signal</keyword>
<feature type="compositionally biased region" description="Basic and acidic residues" evidence="1">
    <location>
        <begin position="205"/>
        <end position="237"/>
    </location>
</feature>
<proteinExistence type="predicted"/>
<dbReference type="GeneID" id="100198893"/>
<keyword evidence="3" id="KW-1185">Reference proteome</keyword>
<evidence type="ECO:0000313" key="4">
    <source>
        <dbReference type="RefSeq" id="XP_065670885.1"/>
    </source>
</evidence>
<feature type="chain" id="PRO_5046220466" evidence="2">
    <location>
        <begin position="21"/>
        <end position="834"/>
    </location>
</feature>
<feature type="region of interest" description="Disordered" evidence="1">
    <location>
        <begin position="771"/>
        <end position="799"/>
    </location>
</feature>
<gene>
    <name evidence="4" type="primary">LOC100198893</name>
</gene>
<organism evidence="3 4">
    <name type="scientific">Hydra vulgaris</name>
    <name type="common">Hydra</name>
    <name type="synonym">Hydra attenuata</name>
    <dbReference type="NCBI Taxonomy" id="6087"/>
    <lineage>
        <taxon>Eukaryota</taxon>
        <taxon>Metazoa</taxon>
        <taxon>Cnidaria</taxon>
        <taxon>Hydrozoa</taxon>
        <taxon>Hydroidolina</taxon>
        <taxon>Anthoathecata</taxon>
        <taxon>Aplanulata</taxon>
        <taxon>Hydridae</taxon>
        <taxon>Hydra</taxon>
    </lineage>
</organism>
<feature type="compositionally biased region" description="Polar residues" evidence="1">
    <location>
        <begin position="774"/>
        <end position="793"/>
    </location>
</feature>
<feature type="compositionally biased region" description="Basic residues" evidence="1">
    <location>
        <begin position="189"/>
        <end position="204"/>
    </location>
</feature>
<evidence type="ECO:0000256" key="2">
    <source>
        <dbReference type="SAM" id="SignalP"/>
    </source>
</evidence>
<feature type="compositionally biased region" description="Basic and acidic residues" evidence="1">
    <location>
        <begin position="41"/>
        <end position="85"/>
    </location>
</feature>
<feature type="compositionally biased region" description="Basic and acidic residues" evidence="1">
    <location>
        <begin position="686"/>
        <end position="702"/>
    </location>
</feature>
<reference evidence="4" key="1">
    <citation type="submission" date="2025-08" db="UniProtKB">
        <authorList>
            <consortium name="RefSeq"/>
        </authorList>
    </citation>
    <scope>IDENTIFICATION</scope>
</reference>
<feature type="region of interest" description="Disordered" evidence="1">
    <location>
        <begin position="26"/>
        <end position="254"/>
    </location>
</feature>
<dbReference type="Proteomes" id="UP001652625">
    <property type="component" value="Chromosome 12"/>
</dbReference>
<protein>
    <submittedName>
        <fullName evidence="4">Uncharacterized protein LOC100198893 isoform X1</fullName>
    </submittedName>
</protein>
<accession>A0ABM4D981</accession>
<evidence type="ECO:0000256" key="1">
    <source>
        <dbReference type="SAM" id="MobiDB-lite"/>
    </source>
</evidence>
<sequence length="834" mass="95647">MRSTAVFALVCLFFCITIRAKPIDLDDKVDDTKEDLDEYPNEDKKDEVETKTTEKKDEVEKKNDESEDETTSKEESKDIEDKGTDDSASESDDKDTEKEAAEETSQQEVEENDTVDQDAKKDEVPEEEEENENSKVRTKEDVDDIIDDKPETGAEDIKGNKREIEDGHHDEHEGEHHHGEHMGHDGEHGHHKQDHHEHDHHHHDHGYEFYEEWGEHGGHEGEHHGDDEGEHHGDHEHDHHHHHKSDHGGQRDIVPSNIEQFGNKIAMFKQPHTRANKKWWMVGDHWEGWGHDAWDKPHIHHEEGGWQYDNNGLDEDNKDSHHKRHIKKRISKNRKAAKRCGDLDHDHNNHKHVECAKCGYQFHECGCNQHDEDHDLKGCWAFGYDKFGDDWDDWDHNEKNFEHLKHLEHEKDEKKHECNYRRSCVKLIPRLVYAFPSFPMNIPNSANPRPFVYPSGISPQYGYGVVPFTQPLNSQGFYRLCHDCSWLPNGGTRCLCKSMNSEPTMYNRLPDQVFLDCDSSVHRYPQPNCIARHAVPTPTIETSSGAEAKQGIVYPYVGYGPWSAYPWWGDWWGGHGNHGWGKNEGLGQNYHHSHHNSGIHLTEPSHLGAFHCRDVVANGKVKDSARSKRFCLPIGYQNYNYPYWHGYPGVGTGLWGWGWPWIKNKIPGSLKNKSNTNKLKIQKSKKNTEKKDRKNTIPDIPIDRKNKITKKQTIHVGYGYASGDNYRLGYGIGGMGGVAGFSSNPALYHNGFTRSKIPGDKIKDNANKKVTKASIPTSENPAENSNLKTTKTDIPTPENTKEITASKRNLQNTPLIAQKLNEIKNTIPKPLDKI</sequence>
<name>A0ABM4D981_HYDVU</name>